<comment type="caution">
    <text evidence="1">The sequence shown here is derived from an EMBL/GenBank/DDBJ whole genome shotgun (WGS) entry which is preliminary data.</text>
</comment>
<name>A0A815WTF7_ADIRI</name>
<dbReference type="SUPFAM" id="SSF52540">
    <property type="entry name" value="P-loop containing nucleoside triphosphate hydrolases"/>
    <property type="match status" value="1"/>
</dbReference>
<evidence type="ECO:0000313" key="1">
    <source>
        <dbReference type="EMBL" id="CAF1544896.1"/>
    </source>
</evidence>
<dbReference type="Gene3D" id="3.40.50.300">
    <property type="entry name" value="P-loop containing nucleotide triphosphate hydrolases"/>
    <property type="match status" value="1"/>
</dbReference>
<dbReference type="InterPro" id="IPR027417">
    <property type="entry name" value="P-loop_NTPase"/>
</dbReference>
<evidence type="ECO:0000313" key="2">
    <source>
        <dbReference type="Proteomes" id="UP000663852"/>
    </source>
</evidence>
<protein>
    <recommendedName>
        <fullName evidence="3">G domain-containing protein</fullName>
    </recommendedName>
</protein>
<dbReference type="EMBL" id="CAJNOJ010001165">
    <property type="protein sequence ID" value="CAF1544896.1"/>
    <property type="molecule type" value="Genomic_DNA"/>
</dbReference>
<gene>
    <name evidence="1" type="ORF">EDS130_LOCUS45586</name>
</gene>
<evidence type="ECO:0008006" key="3">
    <source>
        <dbReference type="Google" id="ProtNLM"/>
    </source>
</evidence>
<sequence>MSDVDEIVTSLLTQYSDREKKREKHMKKIKDYCFTNHLNNIVPIETKNVVIIGRRNVGKSTIKRMLVSPMDEPHDVTLRPMSEDPSLESFSITDKQLVINIIEISFVRGRPDREGNLESDNQAVNRVLERCISLDITKFHLICFTFSITAGIRSDDIDVLQLFIKCVGPELSRNSCLIITHAEAKTEEQRDKLRQELLNDSHFNNISNYFERGILFAGSINYDDYQAGNTCIIDHFMTIIGYRKELLDEICKDCQPFQFHSLSSRENDETEKLPKEGHTVATENSIRNMISCPIL</sequence>
<dbReference type="OrthoDB" id="425923at2759"/>
<organism evidence="1 2">
    <name type="scientific">Adineta ricciae</name>
    <name type="common">Rotifer</name>
    <dbReference type="NCBI Taxonomy" id="249248"/>
    <lineage>
        <taxon>Eukaryota</taxon>
        <taxon>Metazoa</taxon>
        <taxon>Spiralia</taxon>
        <taxon>Gnathifera</taxon>
        <taxon>Rotifera</taxon>
        <taxon>Eurotatoria</taxon>
        <taxon>Bdelloidea</taxon>
        <taxon>Adinetida</taxon>
        <taxon>Adinetidae</taxon>
        <taxon>Adineta</taxon>
    </lineage>
</organism>
<accession>A0A815WTF7</accession>
<proteinExistence type="predicted"/>
<reference evidence="1" key="1">
    <citation type="submission" date="2021-02" db="EMBL/GenBank/DDBJ databases">
        <authorList>
            <person name="Nowell W R."/>
        </authorList>
    </citation>
    <scope>NUCLEOTIDE SEQUENCE</scope>
</reference>
<dbReference type="Proteomes" id="UP000663852">
    <property type="component" value="Unassembled WGS sequence"/>
</dbReference>
<dbReference type="AlphaFoldDB" id="A0A815WTF7"/>